<dbReference type="InterPro" id="IPR018929">
    <property type="entry name" value="DUF2510"/>
</dbReference>
<reference evidence="4" key="1">
    <citation type="submission" date="2021-02" db="EMBL/GenBank/DDBJ databases">
        <title>Sequencing the genomes of 1000 actinobacteria strains.</title>
        <authorList>
            <person name="Klenk H.-P."/>
        </authorList>
    </citation>
    <scope>NUCLEOTIDE SEQUENCE</scope>
    <source>
        <strain evidence="4">DSM 22850</strain>
    </source>
</reference>
<dbReference type="Pfam" id="PF14110">
    <property type="entry name" value="DUF4282"/>
    <property type="match status" value="1"/>
</dbReference>
<dbReference type="AlphaFoldDB" id="A0A940PXH7"/>
<dbReference type="InterPro" id="IPR025557">
    <property type="entry name" value="DUF4282"/>
</dbReference>
<proteinExistence type="predicted"/>
<feature type="region of interest" description="Disordered" evidence="1">
    <location>
        <begin position="1"/>
        <end position="36"/>
    </location>
</feature>
<dbReference type="RefSeq" id="WP_245189936.1">
    <property type="nucleotide sequence ID" value="NZ_JAFIDA010000001.1"/>
</dbReference>
<sequence length="196" mass="21057">MTEGTPQKPAAGWYPDPSGSGQMREWDGEQWTQQTRAAEPVGVTASTANLGAGYGATQQPFQQSFQQQQAPAHSGQAGFFRSLFDLSFAAERSVTTGFVKVIYLIFVILLGLGWIGTVVMMFILGGIASAASSAFGGGGEPAYMMFGVLWLVFGWIPGFISVIFVRIGLELVTAQIRTSQHTAELVRLGREAATQR</sequence>
<dbReference type="Pfam" id="PF10708">
    <property type="entry name" value="DUF2510"/>
    <property type="match status" value="1"/>
</dbReference>
<feature type="transmembrane region" description="Helical" evidence="2">
    <location>
        <begin position="101"/>
        <end position="128"/>
    </location>
</feature>
<dbReference type="Proteomes" id="UP000675163">
    <property type="component" value="Unassembled WGS sequence"/>
</dbReference>
<evidence type="ECO:0000313" key="4">
    <source>
        <dbReference type="EMBL" id="MBP1326916.1"/>
    </source>
</evidence>
<comment type="caution">
    <text evidence="4">The sequence shown here is derived from an EMBL/GenBank/DDBJ whole genome shotgun (WGS) entry which is preliminary data.</text>
</comment>
<gene>
    <name evidence="4" type="ORF">JOF28_002148</name>
</gene>
<evidence type="ECO:0000256" key="1">
    <source>
        <dbReference type="SAM" id="MobiDB-lite"/>
    </source>
</evidence>
<evidence type="ECO:0000313" key="5">
    <source>
        <dbReference type="Proteomes" id="UP000675163"/>
    </source>
</evidence>
<evidence type="ECO:0000256" key="2">
    <source>
        <dbReference type="SAM" id="Phobius"/>
    </source>
</evidence>
<organism evidence="4 5">
    <name type="scientific">Leucobacter exalbidus</name>
    <dbReference type="NCBI Taxonomy" id="662960"/>
    <lineage>
        <taxon>Bacteria</taxon>
        <taxon>Bacillati</taxon>
        <taxon>Actinomycetota</taxon>
        <taxon>Actinomycetes</taxon>
        <taxon>Micrococcales</taxon>
        <taxon>Microbacteriaceae</taxon>
        <taxon>Leucobacter</taxon>
    </lineage>
</organism>
<dbReference type="EMBL" id="JAFIDA010000001">
    <property type="protein sequence ID" value="MBP1326916.1"/>
    <property type="molecule type" value="Genomic_DNA"/>
</dbReference>
<keyword evidence="2" id="KW-0812">Transmembrane</keyword>
<keyword evidence="5" id="KW-1185">Reference proteome</keyword>
<evidence type="ECO:0000259" key="3">
    <source>
        <dbReference type="Pfam" id="PF10708"/>
    </source>
</evidence>
<name>A0A940PXH7_9MICO</name>
<feature type="transmembrane region" description="Helical" evidence="2">
    <location>
        <begin position="148"/>
        <end position="169"/>
    </location>
</feature>
<keyword evidence="2" id="KW-0472">Membrane</keyword>
<accession>A0A940PXH7</accession>
<keyword evidence="2" id="KW-1133">Transmembrane helix</keyword>
<protein>
    <recommendedName>
        <fullName evidence="3">DUF2510 domain-containing protein</fullName>
    </recommendedName>
</protein>
<feature type="domain" description="DUF2510" evidence="3">
    <location>
        <begin position="11"/>
        <end position="40"/>
    </location>
</feature>